<comment type="caution">
    <text evidence="1">The sequence shown here is derived from an EMBL/GenBank/DDBJ whole genome shotgun (WGS) entry which is preliminary data.</text>
</comment>
<accession>A0ABU8SBZ4</accession>
<dbReference type="EMBL" id="JBBHJY010000009">
    <property type="protein sequence ID" value="MEJ6011422.1"/>
    <property type="molecule type" value="Genomic_DNA"/>
</dbReference>
<proteinExistence type="predicted"/>
<organism evidence="1 2">
    <name type="scientific">Novosphingobium aquae</name>
    <dbReference type="NCBI Taxonomy" id="3133435"/>
    <lineage>
        <taxon>Bacteria</taxon>
        <taxon>Pseudomonadati</taxon>
        <taxon>Pseudomonadota</taxon>
        <taxon>Alphaproteobacteria</taxon>
        <taxon>Sphingomonadales</taxon>
        <taxon>Sphingomonadaceae</taxon>
        <taxon>Novosphingobium</taxon>
    </lineage>
</organism>
<reference evidence="1 2" key="1">
    <citation type="submission" date="2024-03" db="EMBL/GenBank/DDBJ databases">
        <authorList>
            <person name="Jo J.-H."/>
        </authorList>
    </citation>
    <scope>NUCLEOTIDE SEQUENCE [LARGE SCALE GENOMIC DNA]</scope>
    <source>
        <strain evidence="1 2">AS3R-12</strain>
    </source>
</reference>
<dbReference type="Proteomes" id="UP001379235">
    <property type="component" value="Unassembled WGS sequence"/>
</dbReference>
<name>A0ABU8SBZ4_9SPHN</name>
<evidence type="ECO:0000313" key="1">
    <source>
        <dbReference type="EMBL" id="MEJ6011422.1"/>
    </source>
</evidence>
<keyword evidence="2" id="KW-1185">Reference proteome</keyword>
<sequence>MSGNAPIKKFRIGFVTANVWKNDVDGGKSFYNVTLERSYKNSAGEWEAGNSFNHDELLNAAALLQKAETFISAQ</sequence>
<evidence type="ECO:0000313" key="2">
    <source>
        <dbReference type="Proteomes" id="UP001379235"/>
    </source>
</evidence>
<gene>
    <name evidence="1" type="ORF">WG900_16010</name>
</gene>
<dbReference type="RefSeq" id="WP_339968663.1">
    <property type="nucleotide sequence ID" value="NZ_JBBHJY010000009.1"/>
</dbReference>
<protein>
    <submittedName>
        <fullName evidence="1">Uncharacterized protein</fullName>
    </submittedName>
</protein>